<comment type="caution">
    <text evidence="2">The sequence shown here is derived from an EMBL/GenBank/DDBJ whole genome shotgun (WGS) entry which is preliminary data.</text>
</comment>
<name>A0AAP0QKQ4_9ROSI</name>
<evidence type="ECO:0000256" key="1">
    <source>
        <dbReference type="SAM" id="MobiDB-lite"/>
    </source>
</evidence>
<dbReference type="Proteomes" id="UP001428341">
    <property type="component" value="Unassembled WGS sequence"/>
</dbReference>
<protein>
    <submittedName>
        <fullName evidence="2">Uncharacterized protein</fullName>
    </submittedName>
</protein>
<reference evidence="2 3" key="1">
    <citation type="submission" date="2024-05" db="EMBL/GenBank/DDBJ databases">
        <title>Haplotype-resolved chromosome-level genome assembly of Huyou (Citrus changshanensis).</title>
        <authorList>
            <person name="Miao C."/>
            <person name="Chen W."/>
            <person name="Wu Y."/>
            <person name="Wang L."/>
            <person name="Zhao S."/>
            <person name="Grierson D."/>
            <person name="Xu C."/>
            <person name="Chen K."/>
        </authorList>
    </citation>
    <scope>NUCLEOTIDE SEQUENCE [LARGE SCALE GENOMIC DNA]</scope>
    <source>
        <strain evidence="2">01-14</strain>
        <tissue evidence="2">Leaf</tissue>
    </source>
</reference>
<feature type="compositionally biased region" description="Basic and acidic residues" evidence="1">
    <location>
        <begin position="63"/>
        <end position="85"/>
    </location>
</feature>
<evidence type="ECO:0000313" key="3">
    <source>
        <dbReference type="Proteomes" id="UP001428341"/>
    </source>
</evidence>
<gene>
    <name evidence="2" type="ORF">WN944_014379</name>
</gene>
<dbReference type="AlphaFoldDB" id="A0AAP0QKQ4"/>
<sequence length="85" mass="9088">MAFTLASFMPKTTLKLPTFKTYQQPRKGIVIVCSNPTRPGGSHGGGGKINSEKPKSLNNAQIEVKESADKNKAVKEDGAAKNKSN</sequence>
<organism evidence="2 3">
    <name type="scientific">Citrus x changshan-huyou</name>
    <dbReference type="NCBI Taxonomy" id="2935761"/>
    <lineage>
        <taxon>Eukaryota</taxon>
        <taxon>Viridiplantae</taxon>
        <taxon>Streptophyta</taxon>
        <taxon>Embryophyta</taxon>
        <taxon>Tracheophyta</taxon>
        <taxon>Spermatophyta</taxon>
        <taxon>Magnoliopsida</taxon>
        <taxon>eudicotyledons</taxon>
        <taxon>Gunneridae</taxon>
        <taxon>Pentapetalae</taxon>
        <taxon>rosids</taxon>
        <taxon>malvids</taxon>
        <taxon>Sapindales</taxon>
        <taxon>Rutaceae</taxon>
        <taxon>Aurantioideae</taxon>
        <taxon>Citrus</taxon>
    </lineage>
</organism>
<evidence type="ECO:0000313" key="2">
    <source>
        <dbReference type="EMBL" id="KAK9199191.1"/>
    </source>
</evidence>
<proteinExistence type="predicted"/>
<accession>A0AAP0QKQ4</accession>
<dbReference type="EMBL" id="JBCGBO010000005">
    <property type="protein sequence ID" value="KAK9199191.1"/>
    <property type="molecule type" value="Genomic_DNA"/>
</dbReference>
<keyword evidence="3" id="KW-1185">Reference proteome</keyword>
<feature type="region of interest" description="Disordered" evidence="1">
    <location>
        <begin position="35"/>
        <end position="85"/>
    </location>
</feature>